<organism evidence="1 2">
    <name type="scientific">Acrobeloides nanus</name>
    <dbReference type="NCBI Taxonomy" id="290746"/>
    <lineage>
        <taxon>Eukaryota</taxon>
        <taxon>Metazoa</taxon>
        <taxon>Ecdysozoa</taxon>
        <taxon>Nematoda</taxon>
        <taxon>Chromadorea</taxon>
        <taxon>Rhabditida</taxon>
        <taxon>Tylenchina</taxon>
        <taxon>Cephalobomorpha</taxon>
        <taxon>Cephaloboidea</taxon>
        <taxon>Cephalobidae</taxon>
        <taxon>Acrobeloides</taxon>
    </lineage>
</organism>
<evidence type="ECO:0000313" key="1">
    <source>
        <dbReference type="Proteomes" id="UP000887540"/>
    </source>
</evidence>
<dbReference type="Gene3D" id="3.50.7.10">
    <property type="entry name" value="GroEL"/>
    <property type="match status" value="1"/>
</dbReference>
<protein>
    <submittedName>
        <fullName evidence="2">Uncharacterized protein</fullName>
    </submittedName>
</protein>
<evidence type="ECO:0000313" key="2">
    <source>
        <dbReference type="WBParaSite" id="ACRNAN_scaffold65.g24610.t1"/>
    </source>
</evidence>
<keyword evidence="1" id="KW-1185">Reference proteome</keyword>
<name>A0A914EAQ9_9BILA</name>
<dbReference type="WBParaSite" id="ACRNAN_scaffold65.g24610.t1">
    <property type="protein sequence ID" value="ACRNAN_scaffold65.g24610.t1"/>
    <property type="gene ID" value="ACRNAN_scaffold65.g24610"/>
</dbReference>
<reference evidence="2" key="1">
    <citation type="submission" date="2022-11" db="UniProtKB">
        <authorList>
            <consortium name="WormBaseParasite"/>
        </authorList>
    </citation>
    <scope>IDENTIFICATION</scope>
</reference>
<dbReference type="AlphaFoldDB" id="A0A914EAQ9"/>
<dbReference type="Proteomes" id="UP000887540">
    <property type="component" value="Unplaced"/>
</dbReference>
<dbReference type="InterPro" id="IPR027409">
    <property type="entry name" value="GroEL-like_apical_dom_sf"/>
</dbReference>
<accession>A0A914EAQ9</accession>
<dbReference type="SUPFAM" id="SSF52029">
    <property type="entry name" value="GroEL apical domain-like"/>
    <property type="match status" value="1"/>
</dbReference>
<sequence>MAVDAVSFLGDNLPLNMIVIKKINCGSLPDSKLIKAEHYKNPSIALLNIELELKEEKDNAELRFANVSDYQQFSNFLRTQVP</sequence>
<proteinExistence type="predicted"/>